<keyword evidence="1" id="KW-1133">Transmembrane helix</keyword>
<comment type="caution">
    <text evidence="2">The sequence shown here is derived from an EMBL/GenBank/DDBJ whole genome shotgun (WGS) entry which is preliminary data.</text>
</comment>
<dbReference type="EMBL" id="JAPQKS010000006">
    <property type="protein sequence ID" value="KAJ5223782.1"/>
    <property type="molecule type" value="Genomic_DNA"/>
</dbReference>
<sequence length="72" mass="7983">MALGSLSKQALYRRMTGTLAILSAPGFVVVLRRHGDAMWLRFSMTPELQDVSSVAPKSFRPEIIRNQVLAPV</sequence>
<gene>
    <name evidence="2" type="ORF">N7468_008324</name>
</gene>
<accession>A0A9W9NPK1</accession>
<proteinExistence type="predicted"/>
<name>A0A9W9NPK1_9EURO</name>
<reference evidence="2" key="1">
    <citation type="submission" date="2022-11" db="EMBL/GenBank/DDBJ databases">
        <authorList>
            <person name="Petersen C."/>
        </authorList>
    </citation>
    <scope>NUCLEOTIDE SEQUENCE</scope>
    <source>
        <strain evidence="2">IBT 19713</strain>
    </source>
</reference>
<feature type="transmembrane region" description="Helical" evidence="1">
    <location>
        <begin position="12"/>
        <end position="31"/>
    </location>
</feature>
<evidence type="ECO:0000313" key="3">
    <source>
        <dbReference type="Proteomes" id="UP001150941"/>
    </source>
</evidence>
<evidence type="ECO:0000256" key="1">
    <source>
        <dbReference type="SAM" id="Phobius"/>
    </source>
</evidence>
<keyword evidence="1" id="KW-0812">Transmembrane</keyword>
<keyword evidence="1" id="KW-0472">Membrane</keyword>
<dbReference type="AlphaFoldDB" id="A0A9W9NPK1"/>
<keyword evidence="3" id="KW-1185">Reference proteome</keyword>
<evidence type="ECO:0000313" key="2">
    <source>
        <dbReference type="EMBL" id="KAJ5223782.1"/>
    </source>
</evidence>
<dbReference type="GeneID" id="83204923"/>
<dbReference type="RefSeq" id="XP_058327965.1">
    <property type="nucleotide sequence ID" value="XM_058477620.1"/>
</dbReference>
<reference evidence="2" key="2">
    <citation type="journal article" date="2023" name="IMA Fungus">
        <title>Comparative genomic study of the Penicillium genus elucidates a diverse pangenome and 15 lateral gene transfer events.</title>
        <authorList>
            <person name="Petersen C."/>
            <person name="Sorensen T."/>
            <person name="Nielsen M.R."/>
            <person name="Sondergaard T.E."/>
            <person name="Sorensen J.L."/>
            <person name="Fitzpatrick D.A."/>
            <person name="Frisvad J.C."/>
            <person name="Nielsen K.L."/>
        </authorList>
    </citation>
    <scope>NUCLEOTIDE SEQUENCE</scope>
    <source>
        <strain evidence="2">IBT 19713</strain>
    </source>
</reference>
<organism evidence="2 3">
    <name type="scientific">Penicillium chermesinum</name>
    <dbReference type="NCBI Taxonomy" id="63820"/>
    <lineage>
        <taxon>Eukaryota</taxon>
        <taxon>Fungi</taxon>
        <taxon>Dikarya</taxon>
        <taxon>Ascomycota</taxon>
        <taxon>Pezizomycotina</taxon>
        <taxon>Eurotiomycetes</taxon>
        <taxon>Eurotiomycetidae</taxon>
        <taxon>Eurotiales</taxon>
        <taxon>Aspergillaceae</taxon>
        <taxon>Penicillium</taxon>
    </lineage>
</organism>
<dbReference type="Proteomes" id="UP001150941">
    <property type="component" value="Unassembled WGS sequence"/>
</dbReference>
<protein>
    <submittedName>
        <fullName evidence="2">Uncharacterized protein</fullName>
    </submittedName>
</protein>